<dbReference type="EMBL" id="CM045879">
    <property type="protein sequence ID" value="KAI7939104.1"/>
    <property type="molecule type" value="Genomic_DNA"/>
</dbReference>
<evidence type="ECO:0000313" key="2">
    <source>
        <dbReference type="Proteomes" id="UP001060170"/>
    </source>
</evidence>
<protein>
    <submittedName>
        <fullName evidence="1">Uncharacterized protein</fullName>
    </submittedName>
</protein>
<keyword evidence="2" id="KW-1185">Reference proteome</keyword>
<evidence type="ECO:0000313" key="1">
    <source>
        <dbReference type="EMBL" id="KAI7939104.1"/>
    </source>
</evidence>
<reference evidence="2" key="1">
    <citation type="journal article" date="2018" name="BMC Genomics">
        <title>Genomic insights into host adaptation between the wheat stripe rust pathogen (Puccinia striiformis f. sp. tritici) and the barley stripe rust pathogen (Puccinia striiformis f. sp. hordei).</title>
        <authorList>
            <person name="Xia C."/>
            <person name="Wang M."/>
            <person name="Yin C."/>
            <person name="Cornejo O.E."/>
            <person name="Hulbert S.H."/>
            <person name="Chen X."/>
        </authorList>
    </citation>
    <scope>NUCLEOTIDE SEQUENCE [LARGE SCALE GENOMIC DNA]</scope>
    <source>
        <strain evidence="2">93-210</strain>
    </source>
</reference>
<reference evidence="2" key="2">
    <citation type="journal article" date="2018" name="Mol. Plant Microbe Interact.">
        <title>Genome sequence resources for the wheat stripe rust pathogen (Puccinia striiformis f. sp. tritici) and the barley stripe rust pathogen (Puccinia striiformis f. sp. hordei).</title>
        <authorList>
            <person name="Xia C."/>
            <person name="Wang M."/>
            <person name="Yin C."/>
            <person name="Cornejo O.E."/>
            <person name="Hulbert S.H."/>
            <person name="Chen X."/>
        </authorList>
    </citation>
    <scope>NUCLEOTIDE SEQUENCE [LARGE SCALE GENOMIC DNA]</scope>
    <source>
        <strain evidence="2">93-210</strain>
    </source>
</reference>
<reference evidence="1 2" key="3">
    <citation type="journal article" date="2022" name="Microbiol. Spectr.">
        <title>Folding features and dynamics of 3D genome architecture in plant fungal pathogens.</title>
        <authorList>
            <person name="Xia C."/>
        </authorList>
    </citation>
    <scope>NUCLEOTIDE SEQUENCE [LARGE SCALE GENOMIC DNA]</scope>
    <source>
        <strain evidence="1 2">93-210</strain>
    </source>
</reference>
<name>A0ACC0DVP5_9BASI</name>
<organism evidence="1 2">
    <name type="scientific">Puccinia striiformis f. sp. tritici</name>
    <dbReference type="NCBI Taxonomy" id="168172"/>
    <lineage>
        <taxon>Eukaryota</taxon>
        <taxon>Fungi</taxon>
        <taxon>Dikarya</taxon>
        <taxon>Basidiomycota</taxon>
        <taxon>Pucciniomycotina</taxon>
        <taxon>Pucciniomycetes</taxon>
        <taxon>Pucciniales</taxon>
        <taxon>Pucciniaceae</taxon>
        <taxon>Puccinia</taxon>
    </lineage>
</organism>
<sequence>MQYTFQIEKLRTRTTIPNQNLTGKYHINVRTWDSKETRMQVIFEASTGKDTVLKIIKGNGEGAYTGPTSSIVEIHPSAIFTKY</sequence>
<gene>
    <name evidence="1" type="ORF">MJO28_014683</name>
</gene>
<accession>A0ACC0DVP5</accession>
<dbReference type="Proteomes" id="UP001060170">
    <property type="component" value="Chromosome 15"/>
</dbReference>
<proteinExistence type="predicted"/>
<comment type="caution">
    <text evidence="1">The sequence shown here is derived from an EMBL/GenBank/DDBJ whole genome shotgun (WGS) entry which is preliminary data.</text>
</comment>